<feature type="region of interest" description="Disordered" evidence="1">
    <location>
        <begin position="228"/>
        <end position="263"/>
    </location>
</feature>
<dbReference type="RefSeq" id="WP_148763309.1">
    <property type="nucleotide sequence ID" value="NZ_VSRQ01000005.1"/>
</dbReference>
<dbReference type="EMBL" id="VSRQ01000005">
    <property type="protein sequence ID" value="TYK47120.1"/>
    <property type="molecule type" value="Genomic_DNA"/>
</dbReference>
<feature type="compositionally biased region" description="Polar residues" evidence="1">
    <location>
        <begin position="115"/>
        <end position="133"/>
    </location>
</feature>
<feature type="compositionally biased region" description="Basic and acidic residues" evidence="1">
    <location>
        <begin position="134"/>
        <end position="152"/>
    </location>
</feature>
<organism evidence="2 3">
    <name type="scientific">Actinomadura decatromicini</name>
    <dbReference type="NCBI Taxonomy" id="2604572"/>
    <lineage>
        <taxon>Bacteria</taxon>
        <taxon>Bacillati</taxon>
        <taxon>Actinomycetota</taxon>
        <taxon>Actinomycetes</taxon>
        <taxon>Streptosporangiales</taxon>
        <taxon>Thermomonosporaceae</taxon>
        <taxon>Actinomadura</taxon>
    </lineage>
</organism>
<feature type="compositionally biased region" description="Basic and acidic residues" evidence="1">
    <location>
        <begin position="160"/>
        <end position="189"/>
    </location>
</feature>
<comment type="caution">
    <text evidence="2">The sequence shown here is derived from an EMBL/GenBank/DDBJ whole genome shotgun (WGS) entry which is preliminary data.</text>
</comment>
<evidence type="ECO:0000256" key="1">
    <source>
        <dbReference type="SAM" id="MobiDB-lite"/>
    </source>
</evidence>
<dbReference type="Proteomes" id="UP000323505">
    <property type="component" value="Unassembled WGS sequence"/>
</dbReference>
<feature type="compositionally biased region" description="Basic and acidic residues" evidence="1">
    <location>
        <begin position="1"/>
        <end position="14"/>
    </location>
</feature>
<feature type="compositionally biased region" description="Basic and acidic residues" evidence="1">
    <location>
        <begin position="39"/>
        <end position="78"/>
    </location>
</feature>
<reference evidence="2 3" key="1">
    <citation type="submission" date="2019-08" db="EMBL/GenBank/DDBJ databases">
        <title>Actinomadura sp. nov. CYP1-5 isolated from mountain soil.</title>
        <authorList>
            <person name="Songsumanus A."/>
            <person name="Kuncharoen N."/>
            <person name="Kudo T."/>
            <person name="Yuki M."/>
            <person name="Igarashi Y."/>
            <person name="Tanasupawat S."/>
        </authorList>
    </citation>
    <scope>NUCLEOTIDE SEQUENCE [LARGE SCALE GENOMIC DNA]</scope>
    <source>
        <strain evidence="2 3">CYP1-5</strain>
    </source>
</reference>
<protein>
    <submittedName>
        <fullName evidence="2">Uncharacterized protein</fullName>
    </submittedName>
</protein>
<keyword evidence="3" id="KW-1185">Reference proteome</keyword>
<dbReference type="AlphaFoldDB" id="A0A5D3FH04"/>
<accession>A0A5D3FH04</accession>
<sequence length="297" mass="31892">MDDDPRLDQPDKPEGTGGADRPPPPPPDRPGSPGQPSRAESRAAARTTDKPPEERTETSGKSETAEPAREQGEQKPQETPETESLLERMPSHSGFANLAEEFDARRASREAAQGNGVTNEQSSEITNGQSSETGRPDKQTAELDDDAIKEQIDPFAPDLSKSEGRKETFEQTARDSDAEWTDGVDRVEDLPTGEDLAEQSDNAPKTDRFRRTGYENLGTIKGRLESATDAVDKALGPRPTGHAETRADGPVMAEPPHSGVDAGSAASAMLAAGILGAEALRWVRGKINERGTDESDR</sequence>
<evidence type="ECO:0000313" key="2">
    <source>
        <dbReference type="EMBL" id="TYK47120.1"/>
    </source>
</evidence>
<name>A0A5D3FH04_9ACTN</name>
<gene>
    <name evidence="2" type="ORF">FXF68_25270</name>
</gene>
<feature type="compositionally biased region" description="Basic and acidic residues" evidence="1">
    <location>
        <begin position="204"/>
        <end position="213"/>
    </location>
</feature>
<proteinExistence type="predicted"/>
<feature type="compositionally biased region" description="Pro residues" evidence="1">
    <location>
        <begin position="21"/>
        <end position="30"/>
    </location>
</feature>
<feature type="region of interest" description="Disordered" evidence="1">
    <location>
        <begin position="1"/>
        <end position="214"/>
    </location>
</feature>
<evidence type="ECO:0000313" key="3">
    <source>
        <dbReference type="Proteomes" id="UP000323505"/>
    </source>
</evidence>